<evidence type="ECO:0000256" key="2">
    <source>
        <dbReference type="ARBA" id="ARBA00023130"/>
    </source>
</evidence>
<dbReference type="InterPro" id="IPR013783">
    <property type="entry name" value="Ig-like_fold"/>
</dbReference>
<dbReference type="SUPFAM" id="SSF48726">
    <property type="entry name" value="Immunoglobulin"/>
    <property type="match status" value="5"/>
</dbReference>
<dbReference type="SMART" id="SM00406">
    <property type="entry name" value="IGv"/>
    <property type="match status" value="3"/>
</dbReference>
<dbReference type="Proteomes" id="UP001176941">
    <property type="component" value="Unassembled WGS sequence"/>
</dbReference>
<feature type="domain" description="Ig-like" evidence="5">
    <location>
        <begin position="14"/>
        <end position="130"/>
    </location>
</feature>
<protein>
    <recommendedName>
        <fullName evidence="5">Ig-like domain-containing protein</fullName>
    </recommendedName>
</protein>
<dbReference type="SMART" id="SM00409">
    <property type="entry name" value="IG"/>
    <property type="match status" value="3"/>
</dbReference>
<feature type="domain" description="Ig-like" evidence="5">
    <location>
        <begin position="371"/>
        <end position="464"/>
    </location>
</feature>
<dbReference type="InterPro" id="IPR050199">
    <property type="entry name" value="IgHV"/>
</dbReference>
<evidence type="ECO:0000256" key="1">
    <source>
        <dbReference type="ARBA" id="ARBA00022859"/>
    </source>
</evidence>
<dbReference type="SMART" id="SM00408">
    <property type="entry name" value="IGc2"/>
    <property type="match status" value="3"/>
</dbReference>
<evidence type="ECO:0000313" key="6">
    <source>
        <dbReference type="EMBL" id="CAI9150415.1"/>
    </source>
</evidence>
<dbReference type="InterPro" id="IPR007110">
    <property type="entry name" value="Ig-like_dom"/>
</dbReference>
<sequence length="583" mass="61825">MSPLWTFVFLLSAPSGVLSQVQLQESGPSLVKPSQTLSLTCAVSGISLSSNSVAWIRQAPGKALEWVGGISSGGSTGYNPALKSRLSITRDTSRSQVSLSLSSVTPEDTALYYCARDTVRGSVLSQVQLQESGPSLVKPSQTLSLTCAVSGFSLSSYGVGWVRQAPGKALEWVGGISSGGSTGYNPALKSRLSITRDTSRSQVSLSLSSVTPEDTAVYYCARDTVRASQSVLSQVQLQESGPSLVKPSQTLSLTCTVSGFSLSSNSVAWIRQAPGKALEWVGGIVYSGSTGYNPALKSRLSITRDTSRSQVSLSLSSVTPEDTAVYYCARDTAPGLFAGRGWRWHHCDYYGIDAWGQGILVTVSSASTTAPKVYPLGSCCGDTSSSTVTLGCLVSSYMPEPVTVTWNSGALTSGVHTFPAVLQSSGLYSLSSIVTVPASTSESQTFTCNVAHPASSTKVDKHVGADTCYVFPKAPELPGGPSVFIFPPKPKDTLTISGTPEVTCVVVDVGQDDPEVKFTWFVNDVEVHTARTKAREEQFNSTYRVVSALPIQHQDWTGGKEFKCKVYNEGLPAPIVRTISRTK</sequence>
<dbReference type="InterPro" id="IPR003599">
    <property type="entry name" value="Ig_sub"/>
</dbReference>
<keyword evidence="1" id="KW-0391">Immunity</keyword>
<dbReference type="SMART" id="SM00407">
    <property type="entry name" value="IGc1"/>
    <property type="match status" value="1"/>
</dbReference>
<dbReference type="EMBL" id="CATKSN020000821">
    <property type="protein sequence ID" value="CAI9150415.1"/>
    <property type="molecule type" value="Genomic_DNA"/>
</dbReference>
<dbReference type="InterPro" id="IPR036179">
    <property type="entry name" value="Ig-like_dom_sf"/>
</dbReference>
<dbReference type="Pfam" id="PF07654">
    <property type="entry name" value="C1-set"/>
    <property type="match status" value="2"/>
</dbReference>
<dbReference type="InterPro" id="IPR003006">
    <property type="entry name" value="Ig/MHC_CS"/>
</dbReference>
<feature type="non-terminal residue" evidence="6">
    <location>
        <position position="583"/>
    </location>
</feature>
<accession>A0ABN8XLU8</accession>
<feature type="domain" description="Ig-like" evidence="5">
    <location>
        <begin position="481"/>
        <end position="580"/>
    </location>
</feature>
<evidence type="ECO:0000256" key="4">
    <source>
        <dbReference type="SAM" id="SignalP"/>
    </source>
</evidence>
<organism evidence="6 7">
    <name type="scientific">Rangifer tarandus platyrhynchus</name>
    <name type="common">Svalbard reindeer</name>
    <dbReference type="NCBI Taxonomy" id="3082113"/>
    <lineage>
        <taxon>Eukaryota</taxon>
        <taxon>Metazoa</taxon>
        <taxon>Chordata</taxon>
        <taxon>Craniata</taxon>
        <taxon>Vertebrata</taxon>
        <taxon>Euteleostomi</taxon>
        <taxon>Mammalia</taxon>
        <taxon>Eutheria</taxon>
        <taxon>Laurasiatheria</taxon>
        <taxon>Artiodactyla</taxon>
        <taxon>Ruminantia</taxon>
        <taxon>Pecora</taxon>
        <taxon>Cervidae</taxon>
        <taxon>Odocoileinae</taxon>
        <taxon>Rangifer</taxon>
    </lineage>
</organism>
<dbReference type="InterPro" id="IPR013106">
    <property type="entry name" value="Ig_V-set"/>
</dbReference>
<evidence type="ECO:0000313" key="7">
    <source>
        <dbReference type="Proteomes" id="UP001176941"/>
    </source>
</evidence>
<comment type="caution">
    <text evidence="6">The sequence shown here is derived from an EMBL/GenBank/DDBJ whole genome shotgun (WGS) entry which is preliminary data.</text>
</comment>
<dbReference type="Gene3D" id="2.60.40.10">
    <property type="entry name" value="Immunoglobulins"/>
    <property type="match status" value="5"/>
</dbReference>
<gene>
    <name evidence="6" type="ORF">MRATA1EN1_LOCUS32033</name>
</gene>
<dbReference type="InterPro" id="IPR003598">
    <property type="entry name" value="Ig_sub2"/>
</dbReference>
<name>A0ABN8XLU8_RANTA</name>
<dbReference type="PANTHER" id="PTHR23266">
    <property type="entry name" value="IMMUNOGLOBULIN HEAVY CHAIN"/>
    <property type="match status" value="1"/>
</dbReference>
<dbReference type="CDD" id="cd21817">
    <property type="entry name" value="IgC1_CH1_IgEG"/>
    <property type="match status" value="1"/>
</dbReference>
<feature type="domain" description="Ig-like" evidence="5">
    <location>
        <begin position="137"/>
        <end position="220"/>
    </location>
</feature>
<feature type="domain" description="Ig-like" evidence="5">
    <location>
        <begin position="233"/>
        <end position="328"/>
    </location>
</feature>
<dbReference type="PROSITE" id="PS00290">
    <property type="entry name" value="IG_MHC"/>
    <property type="match status" value="1"/>
</dbReference>
<keyword evidence="2" id="KW-1064">Adaptive immunity</keyword>
<dbReference type="PROSITE" id="PS50835">
    <property type="entry name" value="IG_LIKE"/>
    <property type="match status" value="5"/>
</dbReference>
<reference evidence="6" key="1">
    <citation type="submission" date="2023-04" db="EMBL/GenBank/DDBJ databases">
        <authorList>
            <consortium name="ELIXIR-Norway"/>
        </authorList>
    </citation>
    <scope>NUCLEOTIDE SEQUENCE [LARGE SCALE GENOMIC DNA]</scope>
</reference>
<keyword evidence="4" id="KW-0732">Signal</keyword>
<evidence type="ECO:0000259" key="5">
    <source>
        <dbReference type="PROSITE" id="PS50835"/>
    </source>
</evidence>
<proteinExistence type="predicted"/>
<feature type="chain" id="PRO_5045513158" description="Ig-like domain-containing protein" evidence="4">
    <location>
        <begin position="20"/>
        <end position="583"/>
    </location>
</feature>
<feature type="signal peptide" evidence="4">
    <location>
        <begin position="1"/>
        <end position="19"/>
    </location>
</feature>
<keyword evidence="3" id="KW-1280">Immunoglobulin</keyword>
<keyword evidence="7" id="KW-1185">Reference proteome</keyword>
<dbReference type="Pfam" id="PF07686">
    <property type="entry name" value="V-set"/>
    <property type="match status" value="3"/>
</dbReference>
<dbReference type="InterPro" id="IPR003597">
    <property type="entry name" value="Ig_C1-set"/>
</dbReference>
<evidence type="ECO:0000256" key="3">
    <source>
        <dbReference type="ARBA" id="ARBA00043265"/>
    </source>
</evidence>